<evidence type="ECO:0000256" key="1">
    <source>
        <dbReference type="SAM" id="Phobius"/>
    </source>
</evidence>
<reference evidence="2 3" key="1">
    <citation type="submission" date="2021-02" db="EMBL/GenBank/DDBJ databases">
        <title>Whole genome sequencing of Streptomyces actuosus VRA1.</title>
        <authorList>
            <person name="Sen G."/>
            <person name="Sen A."/>
        </authorList>
    </citation>
    <scope>NUCLEOTIDE SEQUENCE [LARGE SCALE GENOMIC DNA]</scope>
    <source>
        <strain evidence="2 3">VRA1</strain>
    </source>
</reference>
<evidence type="ECO:0008006" key="4">
    <source>
        <dbReference type="Google" id="ProtNLM"/>
    </source>
</evidence>
<accession>A0ABS2VIE1</accession>
<name>A0ABS2VIE1_STRAS</name>
<keyword evidence="3" id="KW-1185">Reference proteome</keyword>
<dbReference type="RefSeq" id="WP_205381063.1">
    <property type="nucleotide sequence ID" value="NZ_JAFFZS010000001.1"/>
</dbReference>
<dbReference type="Proteomes" id="UP000788262">
    <property type="component" value="Unassembled WGS sequence"/>
</dbReference>
<keyword evidence="1" id="KW-0472">Membrane</keyword>
<organism evidence="2 3">
    <name type="scientific">Streptomyces actuosus</name>
    <dbReference type="NCBI Taxonomy" id="1885"/>
    <lineage>
        <taxon>Bacteria</taxon>
        <taxon>Bacillati</taxon>
        <taxon>Actinomycetota</taxon>
        <taxon>Actinomycetes</taxon>
        <taxon>Kitasatosporales</taxon>
        <taxon>Streptomycetaceae</taxon>
        <taxon>Streptomyces</taxon>
    </lineage>
</organism>
<protein>
    <recommendedName>
        <fullName evidence="4">Major facilitator superfamily (MFS) profile domain-containing protein</fullName>
    </recommendedName>
</protein>
<feature type="transmembrane region" description="Helical" evidence="1">
    <location>
        <begin position="66"/>
        <end position="85"/>
    </location>
</feature>
<evidence type="ECO:0000313" key="3">
    <source>
        <dbReference type="Proteomes" id="UP000788262"/>
    </source>
</evidence>
<proteinExistence type="predicted"/>
<keyword evidence="1" id="KW-1133">Transmembrane helix</keyword>
<sequence>MLLPAAANPPLDTARLDVVPAGLWGRSEAARTPVRSGSESSAPLLFGVLAAHVLGGDGPAGGLQDAFLVCLVPLAAAGLLTLVALRTYPRDVHTALASNRYARRFGESEASSRR</sequence>
<gene>
    <name evidence="2" type="ORF">JS756_01675</name>
</gene>
<keyword evidence="1" id="KW-0812">Transmembrane</keyword>
<comment type="caution">
    <text evidence="2">The sequence shown here is derived from an EMBL/GenBank/DDBJ whole genome shotgun (WGS) entry which is preliminary data.</text>
</comment>
<evidence type="ECO:0000313" key="2">
    <source>
        <dbReference type="EMBL" id="MBN0042842.1"/>
    </source>
</evidence>
<dbReference type="EMBL" id="JAFFZS010000001">
    <property type="protein sequence ID" value="MBN0042842.1"/>
    <property type="molecule type" value="Genomic_DNA"/>
</dbReference>